<protein>
    <submittedName>
        <fullName evidence="5">DNA polymerase III subunit epsilon</fullName>
    </submittedName>
</protein>
<dbReference type="InterPro" id="IPR013520">
    <property type="entry name" value="Ribonucl_H"/>
</dbReference>
<dbReference type="GO" id="GO:0008408">
    <property type="term" value="F:3'-5' exonuclease activity"/>
    <property type="evidence" value="ECO:0007669"/>
    <property type="project" value="TreeGrafter"/>
</dbReference>
<proteinExistence type="predicted"/>
<keyword evidence="1" id="KW-0540">Nuclease</keyword>
<dbReference type="InterPro" id="IPR036397">
    <property type="entry name" value="RNaseH_sf"/>
</dbReference>
<name>A0A3G1L3U4_9CAUD</name>
<dbReference type="PANTHER" id="PTHR30231:SF4">
    <property type="entry name" value="PROTEIN NEN2"/>
    <property type="match status" value="1"/>
</dbReference>
<dbReference type="GO" id="GO:0003676">
    <property type="term" value="F:nucleic acid binding"/>
    <property type="evidence" value="ECO:0007669"/>
    <property type="project" value="InterPro"/>
</dbReference>
<dbReference type="Gene3D" id="3.30.420.10">
    <property type="entry name" value="Ribonuclease H-like superfamily/Ribonuclease H"/>
    <property type="match status" value="1"/>
</dbReference>
<keyword evidence="3" id="KW-0269">Exonuclease</keyword>
<gene>
    <name evidence="5" type="ORF">SCBWM1_gp126</name>
</gene>
<evidence type="ECO:0000256" key="2">
    <source>
        <dbReference type="ARBA" id="ARBA00022801"/>
    </source>
</evidence>
<evidence type="ECO:0000313" key="5">
    <source>
        <dbReference type="EMBL" id="ATW62810.1"/>
    </source>
</evidence>
<evidence type="ECO:0000256" key="1">
    <source>
        <dbReference type="ARBA" id="ARBA00022722"/>
    </source>
</evidence>
<keyword evidence="2" id="KW-0378">Hydrolase</keyword>
<dbReference type="Proteomes" id="UP000274731">
    <property type="component" value="Segment"/>
</dbReference>
<feature type="domain" description="Exonuclease" evidence="4">
    <location>
        <begin position="29"/>
        <end position="196"/>
    </location>
</feature>
<organism evidence="5 6">
    <name type="scientific">Synechococcus phage S-CBWM1</name>
    <dbReference type="NCBI Taxonomy" id="2053653"/>
    <lineage>
        <taxon>Viruses</taxon>
        <taxon>Duplodnaviria</taxon>
        <taxon>Heunggongvirae</taxon>
        <taxon>Uroviricota</taxon>
        <taxon>Caudoviricetes</taxon>
        <taxon>Aokuangvirus</taxon>
        <taxon>Aokuangvirus SCBWM1</taxon>
    </lineage>
</organism>
<dbReference type="CDD" id="cd06127">
    <property type="entry name" value="DEDDh"/>
    <property type="match status" value="1"/>
</dbReference>
<evidence type="ECO:0000259" key="4">
    <source>
        <dbReference type="SMART" id="SM00479"/>
    </source>
</evidence>
<accession>A0A3G1L3U4</accession>
<keyword evidence="6" id="KW-1185">Reference proteome</keyword>
<reference evidence="5 6" key="1">
    <citation type="journal article" date="2018" name="Environ. Microbiol.">
        <title>Novel phage-host interactions and evolution as revealed by a cyanomyovirus isolated from an estuarine environment.</title>
        <authorList>
            <person name="Xu Y."/>
            <person name="Zhang R."/>
            <person name="Wang N."/>
            <person name="Cai L."/>
            <person name="Tong Y."/>
            <person name="Sun Q."/>
            <person name="Chen F."/>
            <person name="Jiao N."/>
        </authorList>
    </citation>
    <scope>NUCLEOTIDE SEQUENCE [LARGE SCALE GENOMIC DNA]</scope>
</reference>
<dbReference type="EMBL" id="MG450654">
    <property type="protein sequence ID" value="ATW62810.1"/>
    <property type="molecule type" value="Genomic_DNA"/>
</dbReference>
<sequence length="209" mass="23807">MKTKPSEAELLQAREDASAWAAAVLTDDRVVYLDTETSGLPSMRPETEIVQLSITNWKGRPLLVSGIRPENGIPEEASRVHGLVEEDLKDCPTFEELAPLIVKVLCEKVVVVYNADFDGSLLWNSFRKRDLPSPQIEEIFCCMDKFSQWTGEWSPKKGDYKWQKLPNLSGRLAHDALVDCENLYLLIQKMSLMKEEEMNTTLDEINLDF</sequence>
<dbReference type="PANTHER" id="PTHR30231">
    <property type="entry name" value="DNA POLYMERASE III SUBUNIT EPSILON"/>
    <property type="match status" value="1"/>
</dbReference>
<dbReference type="SUPFAM" id="SSF53098">
    <property type="entry name" value="Ribonuclease H-like"/>
    <property type="match status" value="1"/>
</dbReference>
<dbReference type="InterPro" id="IPR012337">
    <property type="entry name" value="RNaseH-like_sf"/>
</dbReference>
<dbReference type="SMART" id="SM00479">
    <property type="entry name" value="EXOIII"/>
    <property type="match status" value="1"/>
</dbReference>
<evidence type="ECO:0000256" key="3">
    <source>
        <dbReference type="ARBA" id="ARBA00022839"/>
    </source>
</evidence>
<dbReference type="Pfam" id="PF00929">
    <property type="entry name" value="RNase_T"/>
    <property type="match status" value="1"/>
</dbReference>
<evidence type="ECO:0000313" key="6">
    <source>
        <dbReference type="Proteomes" id="UP000274731"/>
    </source>
</evidence>